<reference evidence="1 2" key="1">
    <citation type="submission" date="2014-04" db="EMBL/GenBank/DDBJ databases">
        <authorList>
            <consortium name="DOE Joint Genome Institute"/>
            <person name="Kuo A."/>
            <person name="Ruytinx J."/>
            <person name="Rineau F."/>
            <person name="Colpaert J."/>
            <person name="Kohler A."/>
            <person name="Nagy L.G."/>
            <person name="Floudas D."/>
            <person name="Copeland A."/>
            <person name="Barry K.W."/>
            <person name="Cichocki N."/>
            <person name="Veneault-Fourrey C."/>
            <person name="LaButti K."/>
            <person name="Lindquist E.A."/>
            <person name="Lipzen A."/>
            <person name="Lundell T."/>
            <person name="Morin E."/>
            <person name="Murat C."/>
            <person name="Sun H."/>
            <person name="Tunlid A."/>
            <person name="Henrissat B."/>
            <person name="Grigoriev I.V."/>
            <person name="Hibbett D.S."/>
            <person name="Martin F."/>
            <person name="Nordberg H.P."/>
            <person name="Cantor M.N."/>
            <person name="Hua S.X."/>
        </authorList>
    </citation>
    <scope>NUCLEOTIDE SEQUENCE [LARGE SCALE GENOMIC DNA]</scope>
    <source>
        <strain evidence="1 2">UH-Slu-Lm8-n1</strain>
    </source>
</reference>
<dbReference type="EMBL" id="KN835583">
    <property type="protein sequence ID" value="KIK35848.1"/>
    <property type="molecule type" value="Genomic_DNA"/>
</dbReference>
<organism evidence="1 2">
    <name type="scientific">Suillus luteus UH-Slu-Lm8-n1</name>
    <dbReference type="NCBI Taxonomy" id="930992"/>
    <lineage>
        <taxon>Eukaryota</taxon>
        <taxon>Fungi</taxon>
        <taxon>Dikarya</taxon>
        <taxon>Basidiomycota</taxon>
        <taxon>Agaricomycotina</taxon>
        <taxon>Agaricomycetes</taxon>
        <taxon>Agaricomycetidae</taxon>
        <taxon>Boletales</taxon>
        <taxon>Suillineae</taxon>
        <taxon>Suillaceae</taxon>
        <taxon>Suillus</taxon>
    </lineage>
</organism>
<sequence length="58" mass="6411">FLMSSTINMLGDNILIELNGIVSIWDTYCLNLDISGRKGLASARALCPLPEYMPHISE</sequence>
<name>A0A0D0AVD7_9AGAM</name>
<keyword evidence="2" id="KW-1185">Reference proteome</keyword>
<dbReference type="HOGENOM" id="CLU_2984799_0_0_1"/>
<evidence type="ECO:0000313" key="1">
    <source>
        <dbReference type="EMBL" id="KIK35848.1"/>
    </source>
</evidence>
<protein>
    <submittedName>
        <fullName evidence="1">Uncharacterized protein</fullName>
    </submittedName>
</protein>
<accession>A0A0D0AVD7</accession>
<proteinExistence type="predicted"/>
<feature type="non-terminal residue" evidence="1">
    <location>
        <position position="1"/>
    </location>
</feature>
<dbReference type="AlphaFoldDB" id="A0A0D0AVD7"/>
<dbReference type="InParanoid" id="A0A0D0AVD7"/>
<gene>
    <name evidence="1" type="ORF">CY34DRAFT_95393</name>
</gene>
<reference evidence="2" key="2">
    <citation type="submission" date="2015-01" db="EMBL/GenBank/DDBJ databases">
        <title>Evolutionary Origins and Diversification of the Mycorrhizal Mutualists.</title>
        <authorList>
            <consortium name="DOE Joint Genome Institute"/>
            <consortium name="Mycorrhizal Genomics Consortium"/>
            <person name="Kohler A."/>
            <person name="Kuo A."/>
            <person name="Nagy L.G."/>
            <person name="Floudas D."/>
            <person name="Copeland A."/>
            <person name="Barry K.W."/>
            <person name="Cichocki N."/>
            <person name="Veneault-Fourrey C."/>
            <person name="LaButti K."/>
            <person name="Lindquist E.A."/>
            <person name="Lipzen A."/>
            <person name="Lundell T."/>
            <person name="Morin E."/>
            <person name="Murat C."/>
            <person name="Riley R."/>
            <person name="Ohm R."/>
            <person name="Sun H."/>
            <person name="Tunlid A."/>
            <person name="Henrissat B."/>
            <person name="Grigoriev I.V."/>
            <person name="Hibbett D.S."/>
            <person name="Martin F."/>
        </authorList>
    </citation>
    <scope>NUCLEOTIDE SEQUENCE [LARGE SCALE GENOMIC DNA]</scope>
    <source>
        <strain evidence="2">UH-Slu-Lm8-n1</strain>
    </source>
</reference>
<dbReference type="OrthoDB" id="2692505at2759"/>
<evidence type="ECO:0000313" key="2">
    <source>
        <dbReference type="Proteomes" id="UP000054485"/>
    </source>
</evidence>
<dbReference type="Proteomes" id="UP000054485">
    <property type="component" value="Unassembled WGS sequence"/>
</dbReference>